<dbReference type="Pfam" id="PF00075">
    <property type="entry name" value="RNase_H"/>
    <property type="match status" value="1"/>
</dbReference>
<evidence type="ECO:0000313" key="3">
    <source>
        <dbReference type="Proteomes" id="UP000595362"/>
    </source>
</evidence>
<evidence type="ECO:0000313" key="2">
    <source>
        <dbReference type="EMBL" id="QQG36744.1"/>
    </source>
</evidence>
<dbReference type="InterPro" id="IPR012337">
    <property type="entry name" value="RNaseH-like_sf"/>
</dbReference>
<dbReference type="EMBL" id="CP066681">
    <property type="protein sequence ID" value="QQG36744.1"/>
    <property type="molecule type" value="Genomic_DNA"/>
</dbReference>
<organism evidence="2 3">
    <name type="scientific">Micavibrio aeruginosavorus</name>
    <dbReference type="NCBI Taxonomy" id="349221"/>
    <lineage>
        <taxon>Bacteria</taxon>
        <taxon>Pseudomonadati</taxon>
        <taxon>Bdellovibrionota</taxon>
        <taxon>Bdellovibrionia</taxon>
        <taxon>Bdellovibrionales</taxon>
        <taxon>Pseudobdellovibrionaceae</taxon>
        <taxon>Micavibrio</taxon>
    </lineage>
</organism>
<gene>
    <name evidence="2" type="ORF">HYS17_02925</name>
</gene>
<dbReference type="Proteomes" id="UP000595362">
    <property type="component" value="Chromosome"/>
</dbReference>
<dbReference type="InterPro" id="IPR002156">
    <property type="entry name" value="RNaseH_domain"/>
</dbReference>
<dbReference type="Gene3D" id="3.30.420.10">
    <property type="entry name" value="Ribonuclease H-like superfamily/Ribonuclease H"/>
    <property type="match status" value="1"/>
</dbReference>
<dbReference type="AlphaFoldDB" id="A0A7T5R3G0"/>
<evidence type="ECO:0000259" key="1">
    <source>
        <dbReference type="Pfam" id="PF00075"/>
    </source>
</evidence>
<dbReference type="SUPFAM" id="SSF53098">
    <property type="entry name" value="Ribonuclease H-like"/>
    <property type="match status" value="1"/>
</dbReference>
<proteinExistence type="predicted"/>
<feature type="domain" description="RNase H type-1" evidence="1">
    <location>
        <begin position="3"/>
        <end position="103"/>
    </location>
</feature>
<sequence>MKKAANIWCDGSFREAHKTAGAGWIIKHTDGQVEEKCLTLPRLQNSFKYGSEIAELVAATEAMKALPAGSNAQIHMDCQSSLDIIAKGQLRMKGREDATELKDAFEAAMAAKARLGQITFHLTSDRNENMHRAHVLSQTASTPPREIKPGRR</sequence>
<dbReference type="GO" id="GO:0003676">
    <property type="term" value="F:nucleic acid binding"/>
    <property type="evidence" value="ECO:0007669"/>
    <property type="project" value="InterPro"/>
</dbReference>
<dbReference type="InterPro" id="IPR036397">
    <property type="entry name" value="RNaseH_sf"/>
</dbReference>
<reference evidence="2 3" key="1">
    <citation type="submission" date="2020-07" db="EMBL/GenBank/DDBJ databases">
        <title>Huge and variable diversity of episymbiotic CPR bacteria and DPANN archaea in groundwater ecosystems.</title>
        <authorList>
            <person name="He C.Y."/>
            <person name="Keren R."/>
            <person name="Whittaker M."/>
            <person name="Farag I.F."/>
            <person name="Doudna J."/>
            <person name="Cate J.H.D."/>
            <person name="Banfield J.F."/>
        </authorList>
    </citation>
    <scope>NUCLEOTIDE SEQUENCE [LARGE SCALE GENOMIC DNA]</scope>
    <source>
        <strain evidence="2">NC_groundwater_70_Ag_B-0.1um_54_66</strain>
    </source>
</reference>
<dbReference type="GO" id="GO:0004523">
    <property type="term" value="F:RNA-DNA hybrid ribonuclease activity"/>
    <property type="evidence" value="ECO:0007669"/>
    <property type="project" value="InterPro"/>
</dbReference>
<protein>
    <recommendedName>
        <fullName evidence="1">RNase H type-1 domain-containing protein</fullName>
    </recommendedName>
</protein>
<accession>A0A7T5R3G0</accession>
<name>A0A7T5R3G0_9BACT</name>